<evidence type="ECO:0000313" key="2">
    <source>
        <dbReference type="EMBL" id="KAF2844776.1"/>
    </source>
</evidence>
<dbReference type="EMBL" id="MU006364">
    <property type="protein sequence ID" value="KAF2844776.1"/>
    <property type="molecule type" value="Genomic_DNA"/>
</dbReference>
<organism evidence="2 3">
    <name type="scientific">Plenodomus tracheiphilus IPT5</name>
    <dbReference type="NCBI Taxonomy" id="1408161"/>
    <lineage>
        <taxon>Eukaryota</taxon>
        <taxon>Fungi</taxon>
        <taxon>Dikarya</taxon>
        <taxon>Ascomycota</taxon>
        <taxon>Pezizomycotina</taxon>
        <taxon>Dothideomycetes</taxon>
        <taxon>Pleosporomycetidae</taxon>
        <taxon>Pleosporales</taxon>
        <taxon>Pleosporineae</taxon>
        <taxon>Leptosphaeriaceae</taxon>
        <taxon>Plenodomus</taxon>
    </lineage>
</organism>
<reference evidence="2" key="1">
    <citation type="submission" date="2020-01" db="EMBL/GenBank/DDBJ databases">
        <authorList>
            <consortium name="DOE Joint Genome Institute"/>
            <person name="Haridas S."/>
            <person name="Albert R."/>
            <person name="Binder M."/>
            <person name="Bloem J."/>
            <person name="Labutti K."/>
            <person name="Salamov A."/>
            <person name="Andreopoulos B."/>
            <person name="Baker S.E."/>
            <person name="Barry K."/>
            <person name="Bills G."/>
            <person name="Bluhm B.H."/>
            <person name="Cannon C."/>
            <person name="Castanera R."/>
            <person name="Culley D.E."/>
            <person name="Daum C."/>
            <person name="Ezra D."/>
            <person name="Gonzalez J.B."/>
            <person name="Henrissat B."/>
            <person name="Kuo A."/>
            <person name="Liang C."/>
            <person name="Lipzen A."/>
            <person name="Lutzoni F."/>
            <person name="Magnuson J."/>
            <person name="Mondo S."/>
            <person name="Nolan M."/>
            <person name="Ohm R."/>
            <person name="Pangilinan J."/>
            <person name="Park H.-J."/>
            <person name="Ramirez L."/>
            <person name="Alfaro M."/>
            <person name="Sun H."/>
            <person name="Tritt A."/>
            <person name="Yoshinaga Y."/>
            <person name="Zwiers L.-H."/>
            <person name="Turgeon B.G."/>
            <person name="Goodwin S.B."/>
            <person name="Spatafora J.W."/>
            <person name="Crous P.W."/>
            <person name="Grigoriev I.V."/>
        </authorList>
    </citation>
    <scope>NUCLEOTIDE SEQUENCE</scope>
    <source>
        <strain evidence="2">IPT5</strain>
    </source>
</reference>
<dbReference type="InterPro" id="IPR053000">
    <property type="entry name" value="WSS1-like_metalloprotease"/>
</dbReference>
<dbReference type="Proteomes" id="UP000799423">
    <property type="component" value="Unassembled WGS sequence"/>
</dbReference>
<dbReference type="PANTHER" id="PTHR46622">
    <property type="entry name" value="DNA-DEPENDENT METALLOPROTEASE WSS1"/>
    <property type="match status" value="1"/>
</dbReference>
<dbReference type="Pfam" id="PF08325">
    <property type="entry name" value="WLM"/>
    <property type="match status" value="1"/>
</dbReference>
<accession>A0A6A7ANF2</accession>
<dbReference type="AlphaFoldDB" id="A0A6A7ANF2"/>
<sequence>MDHLEMYDSYHHRDEIAIARGMDGEFGMYKTIHGFPLEPKALSRLRRCAFIVAPIMRRHGWQMPILAELHPSDSCLGKSYFIRRTYHGKFRNEVTLIPREMRLRLRRPYDPATLISMKELIRTVLHELAHFSHRSHFFSFYRFNATLLAELDYDVREGCHRKKVGRSEIPPQIASREEMRDTMIRDAGNKIISCLLPQRTRTVRQRSNSIG</sequence>
<protein>
    <recommendedName>
        <fullName evidence="1">WLM domain-containing protein</fullName>
    </recommendedName>
</protein>
<gene>
    <name evidence="2" type="ORF">T440DRAFT_547106</name>
</gene>
<feature type="domain" description="WLM" evidence="1">
    <location>
        <begin position="17"/>
        <end position="192"/>
    </location>
</feature>
<dbReference type="PROSITE" id="PS51397">
    <property type="entry name" value="WLM"/>
    <property type="match status" value="1"/>
</dbReference>
<dbReference type="GO" id="GO:0005634">
    <property type="term" value="C:nucleus"/>
    <property type="evidence" value="ECO:0007669"/>
    <property type="project" value="TreeGrafter"/>
</dbReference>
<dbReference type="PANTHER" id="PTHR46622:SF1">
    <property type="entry name" value="DNA-DEPENDENT METALLOPROTEASE WSS1"/>
    <property type="match status" value="1"/>
</dbReference>
<name>A0A6A7ANF2_9PLEO</name>
<keyword evidence="3" id="KW-1185">Reference proteome</keyword>
<dbReference type="OrthoDB" id="261960at2759"/>
<dbReference type="GO" id="GO:0006281">
    <property type="term" value="P:DNA repair"/>
    <property type="evidence" value="ECO:0007669"/>
    <property type="project" value="TreeGrafter"/>
</dbReference>
<evidence type="ECO:0000313" key="3">
    <source>
        <dbReference type="Proteomes" id="UP000799423"/>
    </source>
</evidence>
<dbReference type="GO" id="GO:0008237">
    <property type="term" value="F:metallopeptidase activity"/>
    <property type="evidence" value="ECO:0007669"/>
    <property type="project" value="TreeGrafter"/>
</dbReference>
<dbReference type="InterPro" id="IPR013536">
    <property type="entry name" value="WLM_dom"/>
</dbReference>
<evidence type="ECO:0000259" key="1">
    <source>
        <dbReference type="PROSITE" id="PS51397"/>
    </source>
</evidence>
<proteinExistence type="predicted"/>